<evidence type="ECO:0000313" key="10">
    <source>
        <dbReference type="EMBL" id="OAQ78322.1"/>
    </source>
</evidence>
<dbReference type="HAMAP" id="MF_04110">
    <property type="entry name" value="ENDOLYSIN_T4"/>
    <property type="match status" value="1"/>
</dbReference>
<evidence type="ECO:0000313" key="12">
    <source>
        <dbReference type="Proteomes" id="UP000078340"/>
    </source>
</evidence>
<evidence type="ECO:0000256" key="7">
    <source>
        <dbReference type="SAM" id="SignalP"/>
    </source>
</evidence>
<keyword evidence="5" id="KW-1035">Host cytoplasm</keyword>
<dbReference type="InterPro" id="IPR023347">
    <property type="entry name" value="Lysozyme_dom_sf"/>
</dbReference>
<dbReference type="EMBL" id="JAWRVI010000009">
    <property type="protein sequence ID" value="KAK4092124.1"/>
    <property type="molecule type" value="Genomic_DNA"/>
</dbReference>
<dbReference type="GeneID" id="28892570"/>
<protein>
    <submittedName>
        <fullName evidence="8">CAZyme family GH24</fullName>
    </submittedName>
    <submittedName>
        <fullName evidence="9 11">Glycoside hydrolase family 24</fullName>
    </submittedName>
</protein>
<dbReference type="EMBL" id="LSBI01000013">
    <property type="protein sequence ID" value="OAQ76916.1"/>
    <property type="molecule type" value="Genomic_DNA"/>
</dbReference>
<dbReference type="AlphaFoldDB" id="A0A179GGF8"/>
<keyword evidence="6" id="KW-0326">Glycosidase</keyword>
<reference evidence="11 13" key="2">
    <citation type="journal article" date="2016" name="Front. Microbiol.">
        <title>Genome and transcriptome sequences reveal the specific parasitism of the nematophagous Purpureocillium lilacinum 36-1.</title>
        <authorList>
            <person name="Xie J."/>
            <person name="Li S."/>
            <person name="Mo C."/>
            <person name="Xiao X."/>
            <person name="Peng D."/>
            <person name="Wang G."/>
            <person name="Xiao Y."/>
        </authorList>
    </citation>
    <scope>NUCLEOTIDE SEQUENCE [LARGE SCALE GENOMIC DNA]</scope>
    <source>
        <strain evidence="11 13">36-1</strain>
    </source>
</reference>
<dbReference type="Proteomes" id="UP001287286">
    <property type="component" value="Unassembled WGS sequence"/>
</dbReference>
<evidence type="ECO:0000256" key="5">
    <source>
        <dbReference type="ARBA" id="ARBA00023200"/>
    </source>
</evidence>
<dbReference type="Proteomes" id="UP000245956">
    <property type="component" value="Unassembled WGS sequence"/>
</dbReference>
<dbReference type="Gene3D" id="1.10.530.40">
    <property type="match status" value="1"/>
</dbReference>
<dbReference type="Proteomes" id="UP000078240">
    <property type="component" value="Unassembled WGS sequence"/>
</dbReference>
<comment type="caution">
    <text evidence="9">The sequence shown here is derived from an EMBL/GenBank/DDBJ whole genome shotgun (WGS) entry which is preliminary data.</text>
</comment>
<dbReference type="InterPro" id="IPR051018">
    <property type="entry name" value="Bacteriophage_GH24"/>
</dbReference>
<evidence type="ECO:0000256" key="3">
    <source>
        <dbReference type="ARBA" id="ARBA00022638"/>
    </source>
</evidence>
<dbReference type="Proteomes" id="UP000078340">
    <property type="component" value="Unassembled WGS sequence"/>
</dbReference>
<reference evidence="11" key="1">
    <citation type="submission" date="2015-05" db="EMBL/GenBank/DDBJ databases">
        <authorList>
            <person name="Wang D.B."/>
            <person name="Wang M."/>
        </authorList>
    </citation>
    <scope>NUCLEOTIDE SEQUENCE</scope>
    <source>
        <strain evidence="11">36-1</strain>
    </source>
</reference>
<dbReference type="Pfam" id="PF00959">
    <property type="entry name" value="Phage_lysozyme"/>
    <property type="match status" value="1"/>
</dbReference>
<evidence type="ECO:0000313" key="8">
    <source>
        <dbReference type="EMBL" id="KAK4092124.1"/>
    </source>
</evidence>
<accession>A0A179GGF8</accession>
<evidence type="ECO:0000313" key="13">
    <source>
        <dbReference type="Proteomes" id="UP000245956"/>
    </source>
</evidence>
<dbReference type="SUPFAM" id="SSF53955">
    <property type="entry name" value="Lysozyme-like"/>
    <property type="match status" value="1"/>
</dbReference>
<dbReference type="InterPro" id="IPR034690">
    <property type="entry name" value="Endolysin_T4_type"/>
</dbReference>
<keyword evidence="2" id="KW-0929">Antimicrobial</keyword>
<comment type="catalytic activity">
    <reaction evidence="1">
        <text>Hydrolysis of (1-&gt;4)-beta-linkages between N-acetylmuramic acid and N-acetyl-D-glucosamine residues in a peptidoglycan and between N-acetyl-D-glucosamine residues in chitodextrins.</text>
        <dbReference type="EC" id="3.2.1.17"/>
    </reaction>
</comment>
<dbReference type="EMBL" id="LCWV01000001">
    <property type="protein sequence ID" value="PWI76899.1"/>
    <property type="molecule type" value="Genomic_DNA"/>
</dbReference>
<sequence>MRIATASALAVAMASSLVSAYPITGTTVNCRAEPNTSSAVKKTYAKGVDVKLVCQTEGPVIEGNSIWDKTTDGCYVADFYVKTGKNGYVTDKCSGGGTPKPPSGGFCKGLNAGGIEFVKAHEGFVAKPSPDPVGLPTVGYGHLCKKKGCAEVKYKFPLTKATASQLLNDDIPNYTGCLGKALNSGKVKLNDNQWAALTSWTFNVGCNNMLSSTLLKRLNKGDNPNTVASEELPKWRLGQGGKVLPGLVRRRKEEVALFKKASSKSAFPKCQ</sequence>
<evidence type="ECO:0000256" key="4">
    <source>
        <dbReference type="ARBA" id="ARBA00022801"/>
    </source>
</evidence>
<dbReference type="OMA" id="SYCKTIN"/>
<evidence type="ECO:0000313" key="11">
    <source>
        <dbReference type="EMBL" id="PWI76899.1"/>
    </source>
</evidence>
<dbReference type="STRING" id="33203.A0A179GGF8"/>
<evidence type="ECO:0000313" key="9">
    <source>
        <dbReference type="EMBL" id="OAQ76916.1"/>
    </source>
</evidence>
<dbReference type="GO" id="GO:0003796">
    <property type="term" value="F:lysozyme activity"/>
    <property type="evidence" value="ECO:0007669"/>
    <property type="project" value="UniProtKB-EC"/>
</dbReference>
<keyword evidence="3" id="KW-0081">Bacteriolytic enzyme</keyword>
<dbReference type="GO" id="GO:0042742">
    <property type="term" value="P:defense response to bacterium"/>
    <property type="evidence" value="ECO:0007669"/>
    <property type="project" value="UniProtKB-KW"/>
</dbReference>
<dbReference type="InterPro" id="IPR033907">
    <property type="entry name" value="Endolysin_autolysin"/>
</dbReference>
<dbReference type="GO" id="GO:0016998">
    <property type="term" value="P:cell wall macromolecule catabolic process"/>
    <property type="evidence" value="ECO:0007669"/>
    <property type="project" value="InterPro"/>
</dbReference>
<keyword evidence="7" id="KW-0732">Signal</keyword>
<reference evidence="8" key="4">
    <citation type="submission" date="2023-11" db="EMBL/GenBank/DDBJ databases">
        <authorList>
            <person name="Beijen E."/>
            <person name="Ohm R.A."/>
        </authorList>
    </citation>
    <scope>NUCLEOTIDE SEQUENCE</scope>
    <source>
        <strain evidence="8">CBS 150709</strain>
    </source>
</reference>
<dbReference type="InterPro" id="IPR002196">
    <property type="entry name" value="Glyco_hydro_24"/>
</dbReference>
<keyword evidence="4 9" id="KW-0378">Hydrolase</keyword>
<evidence type="ECO:0000256" key="6">
    <source>
        <dbReference type="ARBA" id="ARBA00023295"/>
    </source>
</evidence>
<name>A0A179GGF8_PURLI</name>
<organism evidence="9 12">
    <name type="scientific">Purpureocillium lilacinum</name>
    <name type="common">Paecilomyces lilacinus</name>
    <dbReference type="NCBI Taxonomy" id="33203"/>
    <lineage>
        <taxon>Eukaryota</taxon>
        <taxon>Fungi</taxon>
        <taxon>Dikarya</taxon>
        <taxon>Ascomycota</taxon>
        <taxon>Pezizomycotina</taxon>
        <taxon>Sordariomycetes</taxon>
        <taxon>Hypocreomycetidae</taxon>
        <taxon>Hypocreales</taxon>
        <taxon>Ophiocordycipitaceae</taxon>
        <taxon>Purpureocillium</taxon>
    </lineage>
</organism>
<feature type="signal peptide" evidence="7">
    <location>
        <begin position="1"/>
        <end position="20"/>
    </location>
</feature>
<proteinExistence type="inferred from homology"/>
<keyword evidence="14" id="KW-1185">Reference proteome</keyword>
<reference evidence="9 12" key="3">
    <citation type="submission" date="2016-02" db="EMBL/GenBank/DDBJ databases">
        <title>Biosynthesis of antibiotic leucinostatins and their inhibition on Phytophthora in bio-control Purpureocillium lilacinum.</title>
        <authorList>
            <person name="Wang G."/>
            <person name="Liu Z."/>
            <person name="Lin R."/>
            <person name="Li E."/>
            <person name="Mao Z."/>
            <person name="Ling J."/>
            <person name="Yin W."/>
            <person name="Xie B."/>
        </authorList>
    </citation>
    <scope>NUCLEOTIDE SEQUENCE [LARGE SCALE GENOMIC DNA]</scope>
    <source>
        <strain evidence="10">PLBJ-1</strain>
        <strain evidence="9">PLFJ-1</strain>
    </source>
</reference>
<dbReference type="CDD" id="cd00737">
    <property type="entry name" value="lyz_endolysin_autolysin"/>
    <property type="match status" value="1"/>
</dbReference>
<feature type="chain" id="PRO_5008872692" evidence="7">
    <location>
        <begin position="21"/>
        <end position="271"/>
    </location>
</feature>
<dbReference type="EMBL" id="LSBH01000005">
    <property type="protein sequence ID" value="OAQ78322.1"/>
    <property type="molecule type" value="Genomic_DNA"/>
</dbReference>
<dbReference type="GO" id="GO:0009253">
    <property type="term" value="P:peptidoglycan catabolic process"/>
    <property type="evidence" value="ECO:0007669"/>
    <property type="project" value="InterPro"/>
</dbReference>
<reference evidence="8 14" key="5">
    <citation type="journal article" date="2024" name="Microbiol. Resour. Announc.">
        <title>Genome annotations for the ascomycete fungi Trichoderma harzianum, Trichoderma aggressivum, and Purpureocillium lilacinum.</title>
        <authorList>
            <person name="Beijen E.P.W."/>
            <person name="Ohm R.A."/>
        </authorList>
    </citation>
    <scope>NUCLEOTIDE SEQUENCE [LARGE SCALE GENOMIC DNA]</scope>
    <source>
        <strain evidence="8 14">CBS 150709</strain>
    </source>
</reference>
<evidence type="ECO:0000313" key="14">
    <source>
        <dbReference type="Proteomes" id="UP001287286"/>
    </source>
</evidence>
<dbReference type="PANTHER" id="PTHR38107:SF3">
    <property type="entry name" value="LYSOZYME RRRD-RELATED"/>
    <property type="match status" value="1"/>
</dbReference>
<evidence type="ECO:0000256" key="1">
    <source>
        <dbReference type="ARBA" id="ARBA00000632"/>
    </source>
</evidence>
<dbReference type="InterPro" id="IPR023346">
    <property type="entry name" value="Lysozyme-like_dom_sf"/>
</dbReference>
<gene>
    <name evidence="11" type="ORF">PCL_04093</name>
    <name evidence="8" type="ORF">Purlil1_3377</name>
    <name evidence="10" type="ORF">VFPBJ_06441</name>
    <name evidence="9" type="ORF">VFPFJ_10453</name>
</gene>
<dbReference type="GO" id="GO:0031640">
    <property type="term" value="P:killing of cells of another organism"/>
    <property type="evidence" value="ECO:0007669"/>
    <property type="project" value="UniProtKB-KW"/>
</dbReference>
<dbReference type="PANTHER" id="PTHR38107">
    <property type="match status" value="1"/>
</dbReference>
<evidence type="ECO:0000256" key="2">
    <source>
        <dbReference type="ARBA" id="ARBA00022529"/>
    </source>
</evidence>
<dbReference type="KEGG" id="plj:28892570"/>